<gene>
    <name evidence="2" type="ORF">NPIL_365391</name>
</gene>
<comment type="caution">
    <text evidence="2">The sequence shown here is derived from an EMBL/GenBank/DDBJ whole genome shotgun (WGS) entry which is preliminary data.</text>
</comment>
<dbReference type="Proteomes" id="UP000887013">
    <property type="component" value="Unassembled WGS sequence"/>
</dbReference>
<feature type="compositionally biased region" description="Basic and acidic residues" evidence="1">
    <location>
        <begin position="55"/>
        <end position="66"/>
    </location>
</feature>
<protein>
    <submittedName>
        <fullName evidence="2">Uncharacterized protein</fullName>
    </submittedName>
</protein>
<evidence type="ECO:0000313" key="2">
    <source>
        <dbReference type="EMBL" id="GFU29656.1"/>
    </source>
</evidence>
<accession>A0A8X6QP62</accession>
<feature type="region of interest" description="Disordered" evidence="1">
    <location>
        <begin position="55"/>
        <end position="78"/>
    </location>
</feature>
<organism evidence="2 3">
    <name type="scientific">Nephila pilipes</name>
    <name type="common">Giant wood spider</name>
    <name type="synonym">Nephila maculata</name>
    <dbReference type="NCBI Taxonomy" id="299642"/>
    <lineage>
        <taxon>Eukaryota</taxon>
        <taxon>Metazoa</taxon>
        <taxon>Ecdysozoa</taxon>
        <taxon>Arthropoda</taxon>
        <taxon>Chelicerata</taxon>
        <taxon>Arachnida</taxon>
        <taxon>Araneae</taxon>
        <taxon>Araneomorphae</taxon>
        <taxon>Entelegynae</taxon>
        <taxon>Araneoidea</taxon>
        <taxon>Nephilidae</taxon>
        <taxon>Nephila</taxon>
    </lineage>
</organism>
<evidence type="ECO:0000313" key="3">
    <source>
        <dbReference type="Proteomes" id="UP000887013"/>
    </source>
</evidence>
<reference evidence="2" key="1">
    <citation type="submission" date="2020-08" db="EMBL/GenBank/DDBJ databases">
        <title>Multicomponent nature underlies the extraordinary mechanical properties of spider dragline silk.</title>
        <authorList>
            <person name="Kono N."/>
            <person name="Nakamura H."/>
            <person name="Mori M."/>
            <person name="Yoshida Y."/>
            <person name="Ohtoshi R."/>
            <person name="Malay A.D."/>
            <person name="Moran D.A.P."/>
            <person name="Tomita M."/>
            <person name="Numata K."/>
            <person name="Arakawa K."/>
        </authorList>
    </citation>
    <scope>NUCLEOTIDE SEQUENCE</scope>
</reference>
<evidence type="ECO:0000256" key="1">
    <source>
        <dbReference type="SAM" id="MobiDB-lite"/>
    </source>
</evidence>
<feature type="compositionally biased region" description="Polar residues" evidence="1">
    <location>
        <begin position="67"/>
        <end position="78"/>
    </location>
</feature>
<proteinExistence type="predicted"/>
<keyword evidence="3" id="KW-1185">Reference proteome</keyword>
<name>A0A8X6QP62_NEPPI</name>
<sequence length="78" mass="8886">MVQVLLSRIGRSDFAEDQTKGIENATNPITYSRPRFQVQRAQPYREDQLIDDKAENKAETNFKSDNSEVTFSTGKSSE</sequence>
<dbReference type="AlphaFoldDB" id="A0A8X6QP62"/>
<dbReference type="EMBL" id="BMAW01033307">
    <property type="protein sequence ID" value="GFU29656.1"/>
    <property type="molecule type" value="Genomic_DNA"/>
</dbReference>